<dbReference type="InterPro" id="IPR043129">
    <property type="entry name" value="ATPase_NBD"/>
</dbReference>
<evidence type="ECO:0000313" key="1">
    <source>
        <dbReference type="EMBL" id="KGF49222.1"/>
    </source>
</evidence>
<evidence type="ECO:0000313" key="2">
    <source>
        <dbReference type="Proteomes" id="UP000029538"/>
    </source>
</evidence>
<dbReference type="PANTHER" id="PTHR43190:SF3">
    <property type="entry name" value="N-ACETYL-D-GLUCOSAMINE KINASE"/>
    <property type="match status" value="1"/>
</dbReference>
<proteinExistence type="predicted"/>
<organism evidence="1 2">
    <name type="scientific">Prevotella disiens DNF00882</name>
    <dbReference type="NCBI Taxonomy" id="1401075"/>
    <lineage>
        <taxon>Bacteria</taxon>
        <taxon>Pseudomonadati</taxon>
        <taxon>Bacteroidota</taxon>
        <taxon>Bacteroidia</taxon>
        <taxon>Bacteroidales</taxon>
        <taxon>Prevotellaceae</taxon>
        <taxon>Prevotella</taxon>
    </lineage>
</organism>
<dbReference type="EMBL" id="JRNR01000054">
    <property type="protein sequence ID" value="KGF49222.1"/>
    <property type="molecule type" value="Genomic_DNA"/>
</dbReference>
<comment type="caution">
    <text evidence="1">The sequence shown here is derived from an EMBL/GenBank/DDBJ whole genome shotgun (WGS) entry which is preliminary data.</text>
</comment>
<accession>A0A096C2M9</accession>
<dbReference type="InterPro" id="IPR052519">
    <property type="entry name" value="Euk-type_GlcNAc_Kinase"/>
</dbReference>
<sequence>MILIADSGSTKTDWVIADLKSDTKVVITTQGINPFHQTDEEINSILVSELLPKLNANHLFEGAETIAQVHFYGAGCVESVQPKIKNCLSFIFNSAEVSVNGDLLAAARALCGKEKGIACILGTGSNSCYYDGKNIVKNVPPLGYILGDEGSGAALGKLFMNGIFKESLPIEIQKQYLEEEKISYKDIIEKVYRKPLANRFLASTSKFIFRHIETPELQALVRENFDLFFEKNITHYNEFDIKKVSAVGSIAFHFKDYFIASAHKYGYEVEHVEKSPIMRMLDYHRSF</sequence>
<reference evidence="1 2" key="1">
    <citation type="submission" date="2014-07" db="EMBL/GenBank/DDBJ databases">
        <authorList>
            <person name="McCorrison J."/>
            <person name="Sanka R."/>
            <person name="Torralba M."/>
            <person name="Gillis M."/>
            <person name="Haft D.H."/>
            <person name="Methe B."/>
            <person name="Sutton G."/>
            <person name="Nelson K.E."/>
        </authorList>
    </citation>
    <scope>NUCLEOTIDE SEQUENCE [LARGE SCALE GENOMIC DNA]</scope>
    <source>
        <strain evidence="1 2">DNF00882</strain>
    </source>
</reference>
<gene>
    <name evidence="1" type="ORF">HMPREF0654_06005</name>
</gene>
<dbReference type="Gene3D" id="3.30.420.40">
    <property type="match status" value="2"/>
</dbReference>
<dbReference type="Proteomes" id="UP000029538">
    <property type="component" value="Unassembled WGS sequence"/>
</dbReference>
<protein>
    <submittedName>
        <fullName evidence="1">ATPase</fullName>
    </submittedName>
</protein>
<dbReference type="Gene3D" id="1.10.720.160">
    <property type="match status" value="1"/>
</dbReference>
<name>A0A096C2M9_9BACT</name>
<dbReference type="SUPFAM" id="SSF53067">
    <property type="entry name" value="Actin-like ATPase domain"/>
    <property type="match status" value="2"/>
</dbReference>
<dbReference type="CDD" id="cd24079">
    <property type="entry name" value="ASKHA_NBD_PG1100-like"/>
    <property type="match status" value="1"/>
</dbReference>
<dbReference type="RefSeq" id="WP_036883237.1">
    <property type="nucleotide sequence ID" value="NZ_JRNR01000054.1"/>
</dbReference>
<dbReference type="PANTHER" id="PTHR43190">
    <property type="entry name" value="N-ACETYL-D-GLUCOSAMINE KINASE"/>
    <property type="match status" value="1"/>
</dbReference>
<dbReference type="AlphaFoldDB" id="A0A096C2M9"/>